<comment type="caution">
    <text evidence="2">The sequence shown here is derived from an EMBL/GenBank/DDBJ whole genome shotgun (WGS) entry which is preliminary data.</text>
</comment>
<dbReference type="InterPro" id="IPR007684">
    <property type="entry name" value="Znf_Ogr/Delta"/>
</dbReference>
<feature type="domain" description="Zinc finger Ogr/Delta-type" evidence="1">
    <location>
        <begin position="5"/>
        <end position="48"/>
    </location>
</feature>
<evidence type="ECO:0000259" key="1">
    <source>
        <dbReference type="Pfam" id="PF04606"/>
    </source>
</evidence>
<keyword evidence="3" id="KW-1185">Reference proteome</keyword>
<dbReference type="EMBL" id="NDXW01000012">
    <property type="protein sequence ID" value="RDH41208.1"/>
    <property type="molecule type" value="Genomic_DNA"/>
</dbReference>
<name>A0A4P9VDQ3_9GAMM</name>
<reference evidence="2 3" key="1">
    <citation type="submission" date="2017-04" db="EMBL/GenBank/DDBJ databases">
        <title>Draft genome sequence of Zooshikella ganghwensis VG4 isolated from Red Sea sediments.</title>
        <authorList>
            <person name="Rehman Z."/>
            <person name="Alam I."/>
            <person name="Kamau A."/>
            <person name="Bajic V."/>
            <person name="Leiknes T."/>
        </authorList>
    </citation>
    <scope>NUCLEOTIDE SEQUENCE [LARGE SCALE GENOMIC DNA]</scope>
    <source>
        <strain evidence="2 3">VG4</strain>
    </source>
</reference>
<dbReference type="RefSeq" id="WP_094790066.1">
    <property type="nucleotide sequence ID" value="NZ_NDXW01000012.1"/>
</dbReference>
<dbReference type="Proteomes" id="UP000257039">
    <property type="component" value="Unassembled WGS sequence"/>
</dbReference>
<protein>
    <submittedName>
        <fullName evidence="2">Transcriptional regulator</fullName>
    </submittedName>
</protein>
<proteinExistence type="predicted"/>
<evidence type="ECO:0000313" key="2">
    <source>
        <dbReference type="EMBL" id="RDH41208.1"/>
    </source>
</evidence>
<gene>
    <name evidence="2" type="ORF">B9G39_29875</name>
</gene>
<dbReference type="AlphaFoldDB" id="A0A4P9VDQ3"/>
<evidence type="ECO:0000313" key="3">
    <source>
        <dbReference type="Proteomes" id="UP000257039"/>
    </source>
</evidence>
<sequence length="69" mass="7742">MLIICPYCEHKAVIKSRQKLSVQVSDLYCQCKNIDCNHSFVMKLAFSHPLTPGKPLPIHEATQTSASLQ</sequence>
<organism evidence="2 3">
    <name type="scientific">Zooshikella ganghwensis</name>
    <dbReference type="NCBI Taxonomy" id="202772"/>
    <lineage>
        <taxon>Bacteria</taxon>
        <taxon>Pseudomonadati</taxon>
        <taxon>Pseudomonadota</taxon>
        <taxon>Gammaproteobacteria</taxon>
        <taxon>Oceanospirillales</taxon>
        <taxon>Zooshikellaceae</taxon>
        <taxon>Zooshikella</taxon>
    </lineage>
</organism>
<dbReference type="Pfam" id="PF04606">
    <property type="entry name" value="Ogr_Delta"/>
    <property type="match status" value="1"/>
</dbReference>
<accession>A0A4P9VDQ3</accession>